<evidence type="ECO:0000256" key="1">
    <source>
        <dbReference type="ARBA" id="ARBA00009617"/>
    </source>
</evidence>
<reference evidence="3" key="2">
    <citation type="submission" date="2020-09" db="EMBL/GenBank/DDBJ databases">
        <authorList>
            <person name="Sun Q."/>
            <person name="Kim S."/>
        </authorList>
    </citation>
    <scope>NUCLEOTIDE SEQUENCE</scope>
    <source>
        <strain evidence="3">KCTC 32296</strain>
    </source>
</reference>
<keyword evidence="2" id="KW-1133">Transmembrane helix</keyword>
<proteinExistence type="inferred from homology"/>
<feature type="transmembrane region" description="Helical" evidence="2">
    <location>
        <begin position="337"/>
        <end position="363"/>
    </location>
</feature>
<comment type="similarity">
    <text evidence="1">Belongs to the sodium:galactoside symporter (TC 2.A.2) family.</text>
</comment>
<dbReference type="Proteomes" id="UP000662572">
    <property type="component" value="Unassembled WGS sequence"/>
</dbReference>
<feature type="transmembrane region" description="Helical" evidence="2">
    <location>
        <begin position="375"/>
        <end position="395"/>
    </location>
</feature>
<evidence type="ECO:0000313" key="3">
    <source>
        <dbReference type="EMBL" id="GGZ29533.1"/>
    </source>
</evidence>
<evidence type="ECO:0000256" key="2">
    <source>
        <dbReference type="SAM" id="Phobius"/>
    </source>
</evidence>
<feature type="transmembrane region" description="Helical" evidence="2">
    <location>
        <begin position="135"/>
        <end position="154"/>
    </location>
</feature>
<accession>A0A918Q152</accession>
<feature type="transmembrane region" description="Helical" evidence="2">
    <location>
        <begin position="296"/>
        <end position="316"/>
    </location>
</feature>
<dbReference type="InterPro" id="IPR039672">
    <property type="entry name" value="MFS_2"/>
</dbReference>
<dbReference type="PANTHER" id="PTHR11328">
    <property type="entry name" value="MAJOR FACILITATOR SUPERFAMILY DOMAIN-CONTAINING PROTEIN"/>
    <property type="match status" value="1"/>
</dbReference>
<dbReference type="InterPro" id="IPR036259">
    <property type="entry name" value="MFS_trans_sf"/>
</dbReference>
<feature type="transmembrane region" description="Helical" evidence="2">
    <location>
        <begin position="273"/>
        <end position="290"/>
    </location>
</feature>
<feature type="transmembrane region" description="Helical" evidence="2">
    <location>
        <begin position="29"/>
        <end position="46"/>
    </location>
</feature>
<feature type="transmembrane region" description="Helical" evidence="2">
    <location>
        <begin position="160"/>
        <end position="180"/>
    </location>
</feature>
<dbReference type="SUPFAM" id="SSF103473">
    <property type="entry name" value="MFS general substrate transporter"/>
    <property type="match status" value="1"/>
</dbReference>
<dbReference type="Gene3D" id="1.20.1250.20">
    <property type="entry name" value="MFS general substrate transporter like domains"/>
    <property type="match status" value="2"/>
</dbReference>
<feature type="transmembrane region" description="Helical" evidence="2">
    <location>
        <begin position="213"/>
        <end position="233"/>
    </location>
</feature>
<evidence type="ECO:0000313" key="4">
    <source>
        <dbReference type="Proteomes" id="UP000662572"/>
    </source>
</evidence>
<name>A0A918Q152_9CAUL</name>
<reference evidence="3" key="1">
    <citation type="journal article" date="2014" name="Int. J. Syst. Evol. Microbiol.">
        <title>Complete genome sequence of Corynebacterium casei LMG S-19264T (=DSM 44701T), isolated from a smear-ripened cheese.</title>
        <authorList>
            <consortium name="US DOE Joint Genome Institute (JGI-PGF)"/>
            <person name="Walter F."/>
            <person name="Albersmeier A."/>
            <person name="Kalinowski J."/>
            <person name="Ruckert C."/>
        </authorList>
    </citation>
    <scope>NUCLEOTIDE SEQUENCE</scope>
    <source>
        <strain evidence="3">KCTC 32296</strain>
    </source>
</reference>
<keyword evidence="4" id="KW-1185">Reference proteome</keyword>
<feature type="transmembrane region" description="Helical" evidence="2">
    <location>
        <begin position="67"/>
        <end position="84"/>
    </location>
</feature>
<comment type="caution">
    <text evidence="3">The sequence shown here is derived from an EMBL/GenBank/DDBJ whole genome shotgun (WGS) entry which is preliminary data.</text>
</comment>
<protein>
    <submittedName>
        <fullName evidence="3">Sugar:cation symporter</fullName>
    </submittedName>
</protein>
<feature type="transmembrane region" description="Helical" evidence="2">
    <location>
        <begin position="245"/>
        <end position="261"/>
    </location>
</feature>
<dbReference type="GO" id="GO:0015293">
    <property type="term" value="F:symporter activity"/>
    <property type="evidence" value="ECO:0007669"/>
    <property type="project" value="InterPro"/>
</dbReference>
<gene>
    <name evidence="3" type="ORF">GCM10011273_14490</name>
</gene>
<dbReference type="AlphaFoldDB" id="A0A918Q152"/>
<dbReference type="GO" id="GO:0005886">
    <property type="term" value="C:plasma membrane"/>
    <property type="evidence" value="ECO:0007669"/>
    <property type="project" value="TreeGrafter"/>
</dbReference>
<keyword evidence="2" id="KW-0812">Transmembrane</keyword>
<dbReference type="EMBL" id="BMZB01000001">
    <property type="protein sequence ID" value="GGZ29533.1"/>
    <property type="molecule type" value="Genomic_DNA"/>
</dbReference>
<feature type="transmembrane region" description="Helical" evidence="2">
    <location>
        <begin position="90"/>
        <end position="114"/>
    </location>
</feature>
<sequence>MTYGLLALPVAFAGLPLFIHAPDYYATDLGVPLAAMGAVLVGLRLIDAVQDPLIGSLSDRFHEMRRLIVLVGAVLLGAGFWMLFHPVGEPLLWMAISILICTTGFSMVGINLQAMGGLWQVDGSERVRVAGVREGLGLIGLLLGSVTPTVLVRSMDAGAAFHWLSVLCLISLIIGVAAFWQWSGRAAMARPAKVVSLNYLALMREPWVRRFTLTYGLSSLASAIPAVLIIFYVRDHLNAQDFTGLFLILYFISGAATMPLWQRISTRFGKGRAWGLSMVLASLTFVWAFFLPPDAVIMFAVVCILSGTAFGADLALPSAIIADRLEASGHETAASRYYALLAFLSKLALSLATGLSLPALAAFGYQPGVADSGGYLPLFYALIPCVIKVMAALSLRLSPLYRH</sequence>
<dbReference type="GO" id="GO:0008643">
    <property type="term" value="P:carbohydrate transport"/>
    <property type="evidence" value="ECO:0007669"/>
    <property type="project" value="InterPro"/>
</dbReference>
<organism evidence="3 4">
    <name type="scientific">Asticcacaulis endophyticus</name>
    <dbReference type="NCBI Taxonomy" id="1395890"/>
    <lineage>
        <taxon>Bacteria</taxon>
        <taxon>Pseudomonadati</taxon>
        <taxon>Pseudomonadota</taxon>
        <taxon>Alphaproteobacteria</taxon>
        <taxon>Caulobacterales</taxon>
        <taxon>Caulobacteraceae</taxon>
        <taxon>Asticcacaulis</taxon>
    </lineage>
</organism>
<dbReference type="PANTHER" id="PTHR11328:SF28">
    <property type="entry name" value="MAJOR FACILITATOR SUPERFAMILY DOMAIN-CONTAINING PROTEIN 12"/>
    <property type="match status" value="1"/>
</dbReference>
<dbReference type="Pfam" id="PF13347">
    <property type="entry name" value="MFS_2"/>
    <property type="match status" value="1"/>
</dbReference>
<keyword evidence="2" id="KW-0472">Membrane</keyword>